<accession>A0ACB7RTP7</accession>
<evidence type="ECO:0000313" key="2">
    <source>
        <dbReference type="Proteomes" id="UP000821845"/>
    </source>
</evidence>
<dbReference type="EMBL" id="CM023487">
    <property type="protein sequence ID" value="KAH6925770.1"/>
    <property type="molecule type" value="Genomic_DNA"/>
</dbReference>
<gene>
    <name evidence="1" type="ORF">HPB50_009828</name>
</gene>
<evidence type="ECO:0000313" key="1">
    <source>
        <dbReference type="EMBL" id="KAH6925770.1"/>
    </source>
</evidence>
<comment type="caution">
    <text evidence="1">The sequence shown here is derived from an EMBL/GenBank/DDBJ whole genome shotgun (WGS) entry which is preliminary data.</text>
</comment>
<organism evidence="1 2">
    <name type="scientific">Hyalomma asiaticum</name>
    <name type="common">Tick</name>
    <dbReference type="NCBI Taxonomy" id="266040"/>
    <lineage>
        <taxon>Eukaryota</taxon>
        <taxon>Metazoa</taxon>
        <taxon>Ecdysozoa</taxon>
        <taxon>Arthropoda</taxon>
        <taxon>Chelicerata</taxon>
        <taxon>Arachnida</taxon>
        <taxon>Acari</taxon>
        <taxon>Parasitiformes</taxon>
        <taxon>Ixodida</taxon>
        <taxon>Ixodoidea</taxon>
        <taxon>Ixodidae</taxon>
        <taxon>Hyalomminae</taxon>
        <taxon>Hyalomma</taxon>
    </lineage>
</organism>
<name>A0ACB7RTP7_HYAAI</name>
<reference evidence="1" key="1">
    <citation type="submission" date="2020-05" db="EMBL/GenBank/DDBJ databases">
        <title>Large-scale comparative analyses of tick genomes elucidate their genetic diversity and vector capacities.</title>
        <authorList>
            <person name="Jia N."/>
            <person name="Wang J."/>
            <person name="Shi W."/>
            <person name="Du L."/>
            <person name="Sun Y."/>
            <person name="Zhan W."/>
            <person name="Jiang J."/>
            <person name="Wang Q."/>
            <person name="Zhang B."/>
            <person name="Ji P."/>
            <person name="Sakyi L.B."/>
            <person name="Cui X."/>
            <person name="Yuan T."/>
            <person name="Jiang B."/>
            <person name="Yang W."/>
            <person name="Lam T.T.-Y."/>
            <person name="Chang Q."/>
            <person name="Ding S."/>
            <person name="Wang X."/>
            <person name="Zhu J."/>
            <person name="Ruan X."/>
            <person name="Zhao L."/>
            <person name="Wei J."/>
            <person name="Que T."/>
            <person name="Du C."/>
            <person name="Cheng J."/>
            <person name="Dai P."/>
            <person name="Han X."/>
            <person name="Huang E."/>
            <person name="Gao Y."/>
            <person name="Liu J."/>
            <person name="Shao H."/>
            <person name="Ye R."/>
            <person name="Li L."/>
            <person name="Wei W."/>
            <person name="Wang X."/>
            <person name="Wang C."/>
            <person name="Yang T."/>
            <person name="Huo Q."/>
            <person name="Li W."/>
            <person name="Guo W."/>
            <person name="Chen H."/>
            <person name="Zhou L."/>
            <person name="Ni X."/>
            <person name="Tian J."/>
            <person name="Zhou Y."/>
            <person name="Sheng Y."/>
            <person name="Liu T."/>
            <person name="Pan Y."/>
            <person name="Xia L."/>
            <person name="Li J."/>
            <person name="Zhao F."/>
            <person name="Cao W."/>
        </authorList>
    </citation>
    <scope>NUCLEOTIDE SEQUENCE</scope>
    <source>
        <strain evidence="1">Hyas-2018</strain>
    </source>
</reference>
<dbReference type="Proteomes" id="UP000821845">
    <property type="component" value="Chromosome 7"/>
</dbReference>
<keyword evidence="2" id="KW-1185">Reference proteome</keyword>
<sequence>MRERRHVAATVLHYLLTVHLCVVSVEVTLSMCMVHHQLICEDVICVNTWRRCRRVGTFESFRGGHDNERGQNFAARPHLNRLQELECQNMGFSDSTLVEGLAELLESNQSSTTPAIDGFFLHDRDTVVVDED</sequence>
<protein>
    <submittedName>
        <fullName evidence="1">Uncharacterized protein</fullName>
    </submittedName>
</protein>
<proteinExistence type="predicted"/>